<dbReference type="PANTHER" id="PTHR43344">
    <property type="entry name" value="PHOSPHOSERINE PHOSPHATASE"/>
    <property type="match status" value="1"/>
</dbReference>
<evidence type="ECO:0000313" key="2">
    <source>
        <dbReference type="Proteomes" id="UP000295247"/>
    </source>
</evidence>
<protein>
    <submittedName>
        <fullName evidence="1">Phosphoserine phosphatase</fullName>
    </submittedName>
</protein>
<dbReference type="InterPro" id="IPR036412">
    <property type="entry name" value="HAD-like_sf"/>
</dbReference>
<dbReference type="SUPFAM" id="SSF56784">
    <property type="entry name" value="HAD-like"/>
    <property type="match status" value="1"/>
</dbReference>
<dbReference type="InterPro" id="IPR023214">
    <property type="entry name" value="HAD_sf"/>
</dbReference>
<dbReference type="RefSeq" id="WP_132228688.1">
    <property type="nucleotide sequence ID" value="NZ_NRRH01000055.1"/>
</dbReference>
<sequence>MSFEAAVDWDGTIRKGFTIRTWMSHLYQSKVIEQDFVCQVEDLFTRHERNQINHDDLAQQTALIYANALKNKKFSEIQTQARIFIEEDKNYIFPISRRLINHLASNGVEITIISGAPIEVISQYQDSLPIKSIYGLKLKISGAKYTGSIQSNPGSSKEKKDILFKHFNKPPIELALGNSASDIPLFKNANKRIVVDNPSILPGENSYHLKSGDAEESDWDNILDYLGGN</sequence>
<gene>
    <name evidence="1" type="ORF">EDC29_102228</name>
</gene>
<reference evidence="1 2" key="1">
    <citation type="submission" date="2019-03" db="EMBL/GenBank/DDBJ databases">
        <title>Genomic Encyclopedia of Type Strains, Phase IV (KMG-IV): sequencing the most valuable type-strain genomes for metagenomic binning, comparative biology and taxonomic classification.</title>
        <authorList>
            <person name="Goeker M."/>
        </authorList>
    </citation>
    <scope>NUCLEOTIDE SEQUENCE [LARGE SCALE GENOMIC DNA]</scope>
    <source>
        <strain evidence="1 2">DSM 203</strain>
    </source>
</reference>
<organism evidence="1 2">
    <name type="scientific">Marichromatium gracile</name>
    <name type="common">Chromatium gracile</name>
    <dbReference type="NCBI Taxonomy" id="1048"/>
    <lineage>
        <taxon>Bacteria</taxon>
        <taxon>Pseudomonadati</taxon>
        <taxon>Pseudomonadota</taxon>
        <taxon>Gammaproteobacteria</taxon>
        <taxon>Chromatiales</taxon>
        <taxon>Chromatiaceae</taxon>
        <taxon>Marichromatium</taxon>
    </lineage>
</organism>
<name>A0A4R4AHZ9_MARGR</name>
<dbReference type="Gene3D" id="3.40.50.1000">
    <property type="entry name" value="HAD superfamily/HAD-like"/>
    <property type="match status" value="1"/>
</dbReference>
<evidence type="ECO:0000313" key="1">
    <source>
        <dbReference type="EMBL" id="TCW38336.1"/>
    </source>
</evidence>
<dbReference type="InterPro" id="IPR050582">
    <property type="entry name" value="HAD-like_SerB"/>
</dbReference>
<comment type="caution">
    <text evidence="1">The sequence shown here is derived from an EMBL/GenBank/DDBJ whole genome shotgun (WGS) entry which is preliminary data.</text>
</comment>
<dbReference type="Proteomes" id="UP000295247">
    <property type="component" value="Unassembled WGS sequence"/>
</dbReference>
<proteinExistence type="predicted"/>
<dbReference type="AlphaFoldDB" id="A0A4R4AHZ9"/>
<dbReference type="EMBL" id="SMDC01000002">
    <property type="protein sequence ID" value="TCW38336.1"/>
    <property type="molecule type" value="Genomic_DNA"/>
</dbReference>
<accession>A0A4R4AHZ9</accession>